<dbReference type="RefSeq" id="WP_232547017.1">
    <property type="nucleotide sequence ID" value="NZ_CP115965.1"/>
</dbReference>
<evidence type="ECO:0000313" key="2">
    <source>
        <dbReference type="EMBL" id="WZW98443.1"/>
    </source>
</evidence>
<accession>A0ABZ3C7K0</accession>
<protein>
    <recommendedName>
        <fullName evidence="4">Nucleotide exchange factor GrpE</fullName>
    </recommendedName>
</protein>
<dbReference type="Proteomes" id="UP001434337">
    <property type="component" value="Chromosome"/>
</dbReference>
<gene>
    <name evidence="2" type="ORF">PCC79_16375</name>
</gene>
<feature type="region of interest" description="Disordered" evidence="1">
    <location>
        <begin position="1"/>
        <end position="71"/>
    </location>
</feature>
<name>A0ABZ3C7K0_9ACTN</name>
<feature type="compositionally biased region" description="Basic and acidic residues" evidence="1">
    <location>
        <begin position="59"/>
        <end position="71"/>
    </location>
</feature>
<dbReference type="EMBL" id="CP115965">
    <property type="protein sequence ID" value="WZW98443.1"/>
    <property type="molecule type" value="Genomic_DNA"/>
</dbReference>
<evidence type="ECO:0000256" key="1">
    <source>
        <dbReference type="SAM" id="MobiDB-lite"/>
    </source>
</evidence>
<evidence type="ECO:0000313" key="3">
    <source>
        <dbReference type="Proteomes" id="UP001434337"/>
    </source>
</evidence>
<reference evidence="2 3" key="1">
    <citation type="journal article" date="2023" name="Environ Microbiome">
        <title>A coral-associated actinobacterium mitigates coral bleaching under heat stress.</title>
        <authorList>
            <person name="Li J."/>
            <person name="Zou Y."/>
            <person name="Li Q."/>
            <person name="Zhang J."/>
            <person name="Bourne D.G."/>
            <person name="Lyu Y."/>
            <person name="Liu C."/>
            <person name="Zhang S."/>
        </authorList>
    </citation>
    <scope>NUCLEOTIDE SEQUENCE [LARGE SCALE GENOMIC DNA]</scope>
    <source>
        <strain evidence="2 3">SCSIO 13291</strain>
    </source>
</reference>
<proteinExistence type="predicted"/>
<evidence type="ECO:0008006" key="4">
    <source>
        <dbReference type="Google" id="ProtNLM"/>
    </source>
</evidence>
<organism evidence="2 3">
    <name type="scientific">Propioniciclava soli</name>
    <dbReference type="NCBI Taxonomy" id="2775081"/>
    <lineage>
        <taxon>Bacteria</taxon>
        <taxon>Bacillati</taxon>
        <taxon>Actinomycetota</taxon>
        <taxon>Actinomycetes</taxon>
        <taxon>Propionibacteriales</taxon>
        <taxon>Propionibacteriaceae</taxon>
        <taxon>Propioniciclava</taxon>
    </lineage>
</organism>
<keyword evidence="3" id="KW-1185">Reference proteome</keyword>
<sequence>MSEQKSEVQNLTAPAEGTETLDAAPPAVDAGQVADGEPKDYGRDTTGVDQAVGAETQAGEERNDSRGEVIP</sequence>